<name>A0A1U7NG49_9FIRM</name>
<dbReference type="InterPro" id="IPR045175">
    <property type="entry name" value="M28_fam"/>
</dbReference>
<dbReference type="Pfam" id="PF04389">
    <property type="entry name" value="Peptidase_M28"/>
    <property type="match status" value="1"/>
</dbReference>
<dbReference type="Proteomes" id="UP000186341">
    <property type="component" value="Unassembled WGS sequence"/>
</dbReference>
<reference evidence="2 3" key="1">
    <citation type="submission" date="2016-11" db="EMBL/GenBank/DDBJ databases">
        <title>Description of two novel members of the family Erysipelotrichaceae: Ileibacterium lipovorans gen. nov., sp. nov. and Dubosiella newyorkensis, gen. nov., sp. nov.</title>
        <authorList>
            <person name="Cox L.M."/>
            <person name="Sohn J."/>
            <person name="Tyrrell K.L."/>
            <person name="Citron D.M."/>
            <person name="Lawson P.A."/>
            <person name="Patel N.B."/>
            <person name="Iizumi T."/>
            <person name="Perez-Perez G.I."/>
            <person name="Goldstein E.J."/>
            <person name="Blaser M.J."/>
        </authorList>
    </citation>
    <scope>NUCLEOTIDE SEQUENCE [LARGE SCALE GENOMIC DNA]</scope>
    <source>
        <strain evidence="2 3">NYU-BL-A3</strain>
    </source>
</reference>
<dbReference type="EMBL" id="MPJW01000124">
    <property type="protein sequence ID" value="OLU39840.1"/>
    <property type="molecule type" value="Genomic_DNA"/>
</dbReference>
<dbReference type="InterPro" id="IPR007484">
    <property type="entry name" value="Peptidase_M28"/>
</dbReference>
<dbReference type="GO" id="GO:0008235">
    <property type="term" value="F:metalloexopeptidase activity"/>
    <property type="evidence" value="ECO:0007669"/>
    <property type="project" value="InterPro"/>
</dbReference>
<dbReference type="Gene3D" id="3.40.630.10">
    <property type="entry name" value="Zn peptidases"/>
    <property type="match status" value="1"/>
</dbReference>
<accession>A0A1U7NG49</accession>
<dbReference type="PANTHER" id="PTHR12147:SF26">
    <property type="entry name" value="PEPTIDASE M28 DOMAIN-CONTAINING PROTEIN"/>
    <property type="match status" value="1"/>
</dbReference>
<evidence type="ECO:0000313" key="2">
    <source>
        <dbReference type="EMBL" id="OLU39840.1"/>
    </source>
</evidence>
<keyword evidence="3" id="KW-1185">Reference proteome</keyword>
<comment type="caution">
    <text evidence="2">The sequence shown here is derived from an EMBL/GenBank/DDBJ whole genome shotgun (WGS) entry which is preliminary data.</text>
</comment>
<dbReference type="GeneID" id="82202772"/>
<evidence type="ECO:0000259" key="1">
    <source>
        <dbReference type="Pfam" id="PF04389"/>
    </source>
</evidence>
<organism evidence="2 3">
    <name type="scientific">Ileibacterium valens</name>
    <dbReference type="NCBI Taxonomy" id="1862668"/>
    <lineage>
        <taxon>Bacteria</taxon>
        <taxon>Bacillati</taxon>
        <taxon>Bacillota</taxon>
        <taxon>Erysipelotrichia</taxon>
        <taxon>Erysipelotrichales</taxon>
        <taxon>Erysipelotrichaceae</taxon>
        <taxon>Ileibacterium</taxon>
    </lineage>
</organism>
<dbReference type="AlphaFoldDB" id="A0A1U7NG49"/>
<protein>
    <recommendedName>
        <fullName evidence="1">Peptidase M28 domain-containing protein</fullName>
    </recommendedName>
</protein>
<gene>
    <name evidence="2" type="ORF">BO222_06075</name>
</gene>
<evidence type="ECO:0000313" key="3">
    <source>
        <dbReference type="Proteomes" id="UP000186341"/>
    </source>
</evidence>
<dbReference type="RefSeq" id="WP_075819318.1">
    <property type="nucleotide sequence ID" value="NZ_CAPNHH010000043.1"/>
</dbReference>
<dbReference type="OrthoDB" id="9762302at2"/>
<sequence>MASGGPFILSKEEPVNILAGKLNPDASTVLLCAHYDVFAKSSGANDNLSSCAILFHLLKRHPETILVCFTDQEETGHGGARLLLEWLKKHAVESIIVLDTCGYGNVAAYRIASGRFCRRFRKMTALKMKKKYRLHPFFALPESDDRILASSGFPVMLLSVMPESDVLALEALSNAYGILMNYASSYELTLANLDVMGTIHGGAGDRIESIQLESMQNVLNHLEETLF</sequence>
<dbReference type="PANTHER" id="PTHR12147">
    <property type="entry name" value="METALLOPEPTIDASE M28 FAMILY MEMBER"/>
    <property type="match status" value="1"/>
</dbReference>
<dbReference type="SUPFAM" id="SSF53187">
    <property type="entry name" value="Zn-dependent exopeptidases"/>
    <property type="match status" value="1"/>
</dbReference>
<feature type="domain" description="Peptidase M28" evidence="1">
    <location>
        <begin position="20"/>
        <end position="168"/>
    </location>
</feature>
<proteinExistence type="predicted"/>
<dbReference type="GO" id="GO:0006508">
    <property type="term" value="P:proteolysis"/>
    <property type="evidence" value="ECO:0007669"/>
    <property type="project" value="InterPro"/>
</dbReference>